<keyword evidence="2" id="KW-0238">DNA-binding</keyword>
<dbReference type="PANTHER" id="PTHR43280">
    <property type="entry name" value="ARAC-FAMILY TRANSCRIPTIONAL REGULATOR"/>
    <property type="match status" value="1"/>
</dbReference>
<dbReference type="EMBL" id="JBHSMI010000013">
    <property type="protein sequence ID" value="MFC5402624.1"/>
    <property type="molecule type" value="Genomic_DNA"/>
</dbReference>
<evidence type="ECO:0000256" key="2">
    <source>
        <dbReference type="ARBA" id="ARBA00023125"/>
    </source>
</evidence>
<dbReference type="Pfam" id="PF12833">
    <property type="entry name" value="HTH_18"/>
    <property type="match status" value="1"/>
</dbReference>
<dbReference type="Proteomes" id="UP001596113">
    <property type="component" value="Unassembled WGS sequence"/>
</dbReference>
<dbReference type="RefSeq" id="WP_378131239.1">
    <property type="nucleotide sequence ID" value="NZ_JBHSMI010000013.1"/>
</dbReference>
<dbReference type="Pfam" id="PF02311">
    <property type="entry name" value="AraC_binding"/>
    <property type="match status" value="1"/>
</dbReference>
<dbReference type="PROSITE" id="PS01124">
    <property type="entry name" value="HTH_ARAC_FAMILY_2"/>
    <property type="match status" value="1"/>
</dbReference>
<protein>
    <submittedName>
        <fullName evidence="5">Helix-turn-helix domain-containing protein</fullName>
    </submittedName>
</protein>
<dbReference type="InterPro" id="IPR018060">
    <property type="entry name" value="HTH_AraC"/>
</dbReference>
<comment type="caution">
    <text evidence="5">The sequence shown here is derived from an EMBL/GenBank/DDBJ whole genome shotgun (WGS) entry which is preliminary data.</text>
</comment>
<keyword evidence="1" id="KW-0805">Transcription regulation</keyword>
<dbReference type="InterPro" id="IPR009057">
    <property type="entry name" value="Homeodomain-like_sf"/>
</dbReference>
<accession>A0ABW0HN19</accession>
<dbReference type="InterPro" id="IPR037923">
    <property type="entry name" value="HTH-like"/>
</dbReference>
<evidence type="ECO:0000313" key="5">
    <source>
        <dbReference type="EMBL" id="MFC5402624.1"/>
    </source>
</evidence>
<reference evidence="6" key="1">
    <citation type="journal article" date="2019" name="Int. J. Syst. Evol. Microbiol.">
        <title>The Global Catalogue of Microorganisms (GCM) 10K type strain sequencing project: providing services to taxonomists for standard genome sequencing and annotation.</title>
        <authorList>
            <consortium name="The Broad Institute Genomics Platform"/>
            <consortium name="The Broad Institute Genome Sequencing Center for Infectious Disease"/>
            <person name="Wu L."/>
            <person name="Ma J."/>
        </authorList>
    </citation>
    <scope>NUCLEOTIDE SEQUENCE [LARGE SCALE GENOMIC DNA]</scope>
    <source>
        <strain evidence="6">CGMCC 1.18575</strain>
    </source>
</reference>
<dbReference type="SUPFAM" id="SSF46689">
    <property type="entry name" value="Homeodomain-like"/>
    <property type="match status" value="2"/>
</dbReference>
<keyword evidence="3" id="KW-0804">Transcription</keyword>
<evidence type="ECO:0000256" key="1">
    <source>
        <dbReference type="ARBA" id="ARBA00023015"/>
    </source>
</evidence>
<evidence type="ECO:0000256" key="3">
    <source>
        <dbReference type="ARBA" id="ARBA00023163"/>
    </source>
</evidence>
<dbReference type="Gene3D" id="1.10.10.60">
    <property type="entry name" value="Homeodomain-like"/>
    <property type="match status" value="2"/>
</dbReference>
<dbReference type="InterPro" id="IPR003313">
    <property type="entry name" value="AraC-bd"/>
</dbReference>
<sequence>MIEPLSVYFEHCEPDWQVPSSRTNNHILLLITEGSLLYVVDGQSHALRKGDVLFIPQGVVRQAYKHTNEAHEMYAAHFRYQGDGEQLPLLSDFRLRYAHPYNADYFTMRFSLLSQHWLRKSACSNTICHGILLELLALLNEEADSPSLPSKSYNLVLHLQTYILEHYREPLPVAELAALVERTPNYVSSIFRRATGQTLSDYIQQIRISAARDLLTNSRMNIGEISEFLGFCEQSYFNKVFKKVTGTLPSAYMKEKVQVWKELD</sequence>
<organism evidence="5 6">
    <name type="scientific">Cohnella soli</name>
    <dbReference type="NCBI Taxonomy" id="425005"/>
    <lineage>
        <taxon>Bacteria</taxon>
        <taxon>Bacillati</taxon>
        <taxon>Bacillota</taxon>
        <taxon>Bacilli</taxon>
        <taxon>Bacillales</taxon>
        <taxon>Paenibacillaceae</taxon>
        <taxon>Cohnella</taxon>
    </lineage>
</organism>
<evidence type="ECO:0000313" key="6">
    <source>
        <dbReference type="Proteomes" id="UP001596113"/>
    </source>
</evidence>
<dbReference type="Gene3D" id="2.60.120.10">
    <property type="entry name" value="Jelly Rolls"/>
    <property type="match status" value="1"/>
</dbReference>
<dbReference type="InterPro" id="IPR014710">
    <property type="entry name" value="RmlC-like_jellyroll"/>
</dbReference>
<evidence type="ECO:0000259" key="4">
    <source>
        <dbReference type="PROSITE" id="PS01124"/>
    </source>
</evidence>
<keyword evidence="6" id="KW-1185">Reference proteome</keyword>
<dbReference type="SMART" id="SM00342">
    <property type="entry name" value="HTH_ARAC"/>
    <property type="match status" value="1"/>
</dbReference>
<feature type="domain" description="HTH araC/xylS-type" evidence="4">
    <location>
        <begin position="157"/>
        <end position="255"/>
    </location>
</feature>
<dbReference type="PANTHER" id="PTHR43280:SF10">
    <property type="entry name" value="REGULATORY PROTEIN POCR"/>
    <property type="match status" value="1"/>
</dbReference>
<gene>
    <name evidence="5" type="ORF">ACFPOF_07715</name>
</gene>
<dbReference type="SUPFAM" id="SSF51215">
    <property type="entry name" value="Regulatory protein AraC"/>
    <property type="match status" value="1"/>
</dbReference>
<proteinExistence type="predicted"/>
<name>A0ABW0HN19_9BACL</name>